<comment type="caution">
    <text evidence="2">The sequence shown here is derived from an EMBL/GenBank/DDBJ whole genome shotgun (WGS) entry which is preliminary data.</text>
</comment>
<dbReference type="EMBL" id="BAABKO010000005">
    <property type="protein sequence ID" value="GAA4779931.1"/>
    <property type="molecule type" value="Genomic_DNA"/>
</dbReference>
<dbReference type="InterPro" id="IPR036390">
    <property type="entry name" value="WH_DNA-bd_sf"/>
</dbReference>
<dbReference type="Gene3D" id="1.10.10.10">
    <property type="entry name" value="Winged helix-like DNA-binding domain superfamily/Winged helix DNA-binding domain"/>
    <property type="match status" value="1"/>
</dbReference>
<dbReference type="SUPFAM" id="SSF46785">
    <property type="entry name" value="Winged helix' DNA-binding domain"/>
    <property type="match status" value="1"/>
</dbReference>
<gene>
    <name evidence="2" type="ORF">GCM10023351_26160</name>
</gene>
<evidence type="ECO:0000256" key="1">
    <source>
        <dbReference type="ARBA" id="ARBA00006479"/>
    </source>
</evidence>
<dbReference type="InterPro" id="IPR043129">
    <property type="entry name" value="ATPase_NBD"/>
</dbReference>
<comment type="similarity">
    <text evidence="1">Belongs to the ROK (NagC/XylR) family.</text>
</comment>
<protein>
    <submittedName>
        <fullName evidence="2">ROK family transcriptional regulator</fullName>
    </submittedName>
</protein>
<dbReference type="PANTHER" id="PTHR18964">
    <property type="entry name" value="ROK (REPRESSOR, ORF, KINASE) FAMILY"/>
    <property type="match status" value="1"/>
</dbReference>
<dbReference type="PANTHER" id="PTHR18964:SF149">
    <property type="entry name" value="BIFUNCTIONAL UDP-N-ACETYLGLUCOSAMINE 2-EPIMERASE_N-ACETYLMANNOSAMINE KINASE"/>
    <property type="match status" value="1"/>
</dbReference>
<proteinExistence type="inferred from homology"/>
<dbReference type="Gene3D" id="3.30.420.40">
    <property type="match status" value="2"/>
</dbReference>
<organism evidence="2 3">
    <name type="scientific">Microbacterium gilvum</name>
    <dbReference type="NCBI Taxonomy" id="1336204"/>
    <lineage>
        <taxon>Bacteria</taxon>
        <taxon>Bacillati</taxon>
        <taxon>Actinomycetota</taxon>
        <taxon>Actinomycetes</taxon>
        <taxon>Micrococcales</taxon>
        <taxon>Microbacteriaceae</taxon>
        <taxon>Microbacterium</taxon>
    </lineage>
</organism>
<dbReference type="SUPFAM" id="SSF53067">
    <property type="entry name" value="Actin-like ATPase domain"/>
    <property type="match status" value="1"/>
</dbReference>
<keyword evidence="3" id="KW-1185">Reference proteome</keyword>
<dbReference type="RefSeq" id="WP_345439913.1">
    <property type="nucleotide sequence ID" value="NZ_BAABKO010000005.1"/>
</dbReference>
<dbReference type="InterPro" id="IPR036388">
    <property type="entry name" value="WH-like_DNA-bd_sf"/>
</dbReference>
<reference evidence="3" key="1">
    <citation type="journal article" date="2019" name="Int. J. Syst. Evol. Microbiol.">
        <title>The Global Catalogue of Microorganisms (GCM) 10K type strain sequencing project: providing services to taxonomists for standard genome sequencing and annotation.</title>
        <authorList>
            <consortium name="The Broad Institute Genomics Platform"/>
            <consortium name="The Broad Institute Genome Sequencing Center for Infectious Disease"/>
            <person name="Wu L."/>
            <person name="Ma J."/>
        </authorList>
    </citation>
    <scope>NUCLEOTIDE SEQUENCE [LARGE SCALE GENOMIC DNA]</scope>
    <source>
        <strain evidence="3">JCM 18537</strain>
    </source>
</reference>
<dbReference type="InterPro" id="IPR000600">
    <property type="entry name" value="ROK"/>
</dbReference>
<evidence type="ECO:0000313" key="2">
    <source>
        <dbReference type="EMBL" id="GAA4779931.1"/>
    </source>
</evidence>
<accession>A0ABP9ADY8</accession>
<dbReference type="Proteomes" id="UP001501645">
    <property type="component" value="Unassembled WGS sequence"/>
</dbReference>
<evidence type="ECO:0000313" key="3">
    <source>
        <dbReference type="Proteomes" id="UP001501645"/>
    </source>
</evidence>
<sequence length="380" mass="38862">MDGGWAAQDGSAHAVALEVLTAGPISRSALARRLGLSQSSLSRLTKPLLESGLLVEADAGSDDEQGRRVGRPRQPLDVAADTRRFIGVKVTADAAHGVCVDLRCAEVARHDVALASRGVGDVVAAVADVVARLTRDRAADGIGVSISGPVRGGRSVVGSPFLGWEGEIALADLVESATGIPTTLSNDLVALTHAEQWFGAGRDAANVAVVTVGAGVGFGLIAGGRVVASDDDGVGHVGHIPLDPAGPLCFAGHRGCAAALLTIDAICGQVSVGLGRTVDYDEVLTLARRADGVARTAVEAAAVALGRLVALASNFTFARTIVISGEGDGVLDVARDAFEEAIAPLRDNRADPLEIVVRPADFVEWARGAAAMAIRAHVLR</sequence>
<name>A0ABP9ADY8_9MICO</name>
<dbReference type="Pfam" id="PF00480">
    <property type="entry name" value="ROK"/>
    <property type="match status" value="1"/>
</dbReference>